<feature type="transmembrane region" description="Helical" evidence="7">
    <location>
        <begin position="246"/>
        <end position="266"/>
    </location>
</feature>
<gene>
    <name evidence="8" type="ORF">V0R53_12210</name>
</gene>
<reference evidence="8 9" key="1">
    <citation type="submission" date="2024-01" db="EMBL/GenBank/DDBJ databases">
        <title>Unpublished Manusciprt.</title>
        <authorList>
            <person name="Duman M."/>
            <person name="Valdes E.G."/>
            <person name="Ajmi N."/>
            <person name="Altun S."/>
            <person name="Saticioglu I.B."/>
        </authorList>
    </citation>
    <scope>NUCLEOTIDE SEQUENCE [LARGE SCALE GENOMIC DNA]</scope>
    <source>
        <strain evidence="8 9">120P</strain>
    </source>
</reference>
<dbReference type="InterPro" id="IPR050833">
    <property type="entry name" value="Poly_Biosynth_Transport"/>
</dbReference>
<dbReference type="Pfam" id="PF13440">
    <property type="entry name" value="Polysacc_synt_3"/>
    <property type="match status" value="1"/>
</dbReference>
<dbReference type="PANTHER" id="PTHR30250">
    <property type="entry name" value="PST FAMILY PREDICTED COLANIC ACID TRANSPORTER"/>
    <property type="match status" value="1"/>
</dbReference>
<feature type="transmembrane region" description="Helical" evidence="7">
    <location>
        <begin position="328"/>
        <end position="351"/>
    </location>
</feature>
<feature type="transmembrane region" description="Helical" evidence="7">
    <location>
        <begin position="287"/>
        <end position="308"/>
    </location>
</feature>
<accession>A0AB35WRD4</accession>
<proteinExistence type="inferred from homology"/>
<feature type="transmembrane region" description="Helical" evidence="7">
    <location>
        <begin position="384"/>
        <end position="403"/>
    </location>
</feature>
<keyword evidence="5 7" id="KW-1133">Transmembrane helix</keyword>
<feature type="transmembrane region" description="Helical" evidence="7">
    <location>
        <begin position="171"/>
        <end position="192"/>
    </location>
</feature>
<keyword evidence="9" id="KW-1185">Reference proteome</keyword>
<evidence type="ECO:0000313" key="9">
    <source>
        <dbReference type="Proteomes" id="UP001307839"/>
    </source>
</evidence>
<organism evidence="8 9">
    <name type="scientific">Pseudomonas auratipiscis</name>
    <dbReference type="NCBI Taxonomy" id="3115853"/>
    <lineage>
        <taxon>Bacteria</taxon>
        <taxon>Pseudomonadati</taxon>
        <taxon>Pseudomonadota</taxon>
        <taxon>Gammaproteobacteria</taxon>
        <taxon>Pseudomonadales</taxon>
        <taxon>Pseudomonadaceae</taxon>
        <taxon>Pseudomonas</taxon>
    </lineage>
</organism>
<evidence type="ECO:0000256" key="1">
    <source>
        <dbReference type="ARBA" id="ARBA00004651"/>
    </source>
</evidence>
<sequence>MSNYWKSVASVLTGATLAQVIPILGSLVIARIYSPAEFGIFASWLGLVTLLSVVLSARFETALAIEPDGEPRRIAVLATLVTACLMALVAGLGVALAMALLPELLKGVPWVLVVGAVPTALALTFAVTWQSWAAAEGNYRSLSGMRLIQAATVTLIQILVGFQFATAGALAMGHFAGVLIAVVASTWLMPTGRFPAGTCVSSIIDFWRRHKRFPIFSLPADSINAAAAQLPVLVVTSRFGAEVGGLLAMTMKILGAPIGLLGKAVLDVFKRHAATSYRERGECRAEYLRTFKVLLLASLLFCAVMVPWSEHLFALAFGESWREAGIMAIWMLPVFALRFIASPLSYMVYIAGKQHLDLFWQVALLLVTCASLMLLSGYDVALQVYSVGYATLYLVYLGMSYRFSLGVRN</sequence>
<evidence type="ECO:0000256" key="3">
    <source>
        <dbReference type="ARBA" id="ARBA00022475"/>
    </source>
</evidence>
<comment type="caution">
    <text evidence="8">The sequence shown here is derived from an EMBL/GenBank/DDBJ whole genome shotgun (WGS) entry which is preliminary data.</text>
</comment>
<feature type="transmembrane region" description="Helical" evidence="7">
    <location>
        <begin position="147"/>
        <end position="165"/>
    </location>
</feature>
<dbReference type="PANTHER" id="PTHR30250:SF10">
    <property type="entry name" value="LIPOPOLYSACCHARIDE BIOSYNTHESIS PROTEIN WZXC"/>
    <property type="match status" value="1"/>
</dbReference>
<keyword evidence="6 7" id="KW-0472">Membrane</keyword>
<dbReference type="RefSeq" id="WP_330079690.1">
    <property type="nucleotide sequence ID" value="NZ_JAZDCU010000006.1"/>
</dbReference>
<evidence type="ECO:0000256" key="6">
    <source>
        <dbReference type="ARBA" id="ARBA00023136"/>
    </source>
</evidence>
<feature type="transmembrane region" description="Helical" evidence="7">
    <location>
        <begin position="358"/>
        <end position="378"/>
    </location>
</feature>
<comment type="similarity">
    <text evidence="2">Belongs to the polysaccharide synthase family.</text>
</comment>
<dbReference type="EMBL" id="JAZDQP010000007">
    <property type="protein sequence ID" value="MEE1867158.1"/>
    <property type="molecule type" value="Genomic_DNA"/>
</dbReference>
<feature type="transmembrane region" description="Helical" evidence="7">
    <location>
        <begin position="107"/>
        <end position="127"/>
    </location>
</feature>
<evidence type="ECO:0000313" key="8">
    <source>
        <dbReference type="EMBL" id="MEE1867158.1"/>
    </source>
</evidence>
<evidence type="ECO:0000256" key="2">
    <source>
        <dbReference type="ARBA" id="ARBA00007430"/>
    </source>
</evidence>
<dbReference type="GO" id="GO:0005886">
    <property type="term" value="C:plasma membrane"/>
    <property type="evidence" value="ECO:0007669"/>
    <property type="project" value="UniProtKB-SubCell"/>
</dbReference>
<feature type="transmembrane region" description="Helical" evidence="7">
    <location>
        <begin position="40"/>
        <end position="63"/>
    </location>
</feature>
<evidence type="ECO:0000256" key="5">
    <source>
        <dbReference type="ARBA" id="ARBA00022989"/>
    </source>
</evidence>
<feature type="transmembrane region" description="Helical" evidence="7">
    <location>
        <begin position="75"/>
        <end position="101"/>
    </location>
</feature>
<name>A0AB35WRD4_9PSED</name>
<comment type="subcellular location">
    <subcellularLocation>
        <location evidence="1">Cell membrane</location>
        <topology evidence="1">Multi-pass membrane protein</topology>
    </subcellularLocation>
</comment>
<keyword evidence="4 7" id="KW-0812">Transmembrane</keyword>
<dbReference type="AlphaFoldDB" id="A0AB35WRD4"/>
<feature type="transmembrane region" description="Helical" evidence="7">
    <location>
        <begin position="213"/>
        <end position="234"/>
    </location>
</feature>
<protein>
    <submittedName>
        <fullName evidence="8">Lipopolysaccharide biosynthesis protein</fullName>
    </submittedName>
</protein>
<evidence type="ECO:0000256" key="4">
    <source>
        <dbReference type="ARBA" id="ARBA00022692"/>
    </source>
</evidence>
<keyword evidence="3" id="KW-1003">Cell membrane</keyword>
<dbReference type="Proteomes" id="UP001307839">
    <property type="component" value="Unassembled WGS sequence"/>
</dbReference>
<evidence type="ECO:0000256" key="7">
    <source>
        <dbReference type="SAM" id="Phobius"/>
    </source>
</evidence>